<sequence length="184" mass="20587">MAALPGSSSVHWFGDLYNVSDRDPADYGAIIPQRVYRSDSAQPSAAPPPDIIFPSRVSIPAAIAMPHSEFDVEHMQPVFRRTIDTRIFGGRTIKLHLEIPGFAPWCTDVHVRNVHEARTVTIAAFMWRIARAIKKWHSDHQGVPCADEESHGNVAAGPLDNIILIELRHISENSWQPVLGWRSQ</sequence>
<dbReference type="Proteomes" id="UP000703269">
    <property type="component" value="Unassembled WGS sequence"/>
</dbReference>
<reference evidence="1 2" key="1">
    <citation type="submission" date="2021-08" db="EMBL/GenBank/DDBJ databases">
        <title>Draft Genome Sequence of Phanerochaete sordida strain YK-624.</title>
        <authorList>
            <person name="Mori T."/>
            <person name="Dohra H."/>
            <person name="Suzuki T."/>
            <person name="Kawagishi H."/>
            <person name="Hirai H."/>
        </authorList>
    </citation>
    <scope>NUCLEOTIDE SEQUENCE [LARGE SCALE GENOMIC DNA]</scope>
    <source>
        <strain evidence="1 2">YK-624</strain>
    </source>
</reference>
<dbReference type="EMBL" id="BPQB01000029">
    <property type="protein sequence ID" value="GJE92887.1"/>
    <property type="molecule type" value="Genomic_DNA"/>
</dbReference>
<keyword evidence="2" id="KW-1185">Reference proteome</keyword>
<comment type="caution">
    <text evidence="1">The sequence shown here is derived from an EMBL/GenBank/DDBJ whole genome shotgun (WGS) entry which is preliminary data.</text>
</comment>
<name>A0A9P3GBU3_9APHY</name>
<organism evidence="1 2">
    <name type="scientific">Phanerochaete sordida</name>
    <dbReference type="NCBI Taxonomy" id="48140"/>
    <lineage>
        <taxon>Eukaryota</taxon>
        <taxon>Fungi</taxon>
        <taxon>Dikarya</taxon>
        <taxon>Basidiomycota</taxon>
        <taxon>Agaricomycotina</taxon>
        <taxon>Agaricomycetes</taxon>
        <taxon>Polyporales</taxon>
        <taxon>Phanerochaetaceae</taxon>
        <taxon>Phanerochaete</taxon>
    </lineage>
</organism>
<gene>
    <name evidence="1" type="ORF">PsYK624_090450</name>
</gene>
<dbReference type="OrthoDB" id="2799313at2759"/>
<accession>A0A9P3GBU3</accession>
<proteinExistence type="predicted"/>
<dbReference type="AlphaFoldDB" id="A0A9P3GBU3"/>
<evidence type="ECO:0000313" key="2">
    <source>
        <dbReference type="Proteomes" id="UP000703269"/>
    </source>
</evidence>
<protein>
    <submittedName>
        <fullName evidence="1">Uncharacterized protein</fullName>
    </submittedName>
</protein>
<evidence type="ECO:0000313" key="1">
    <source>
        <dbReference type="EMBL" id="GJE92887.1"/>
    </source>
</evidence>